<dbReference type="CDD" id="cd01425">
    <property type="entry name" value="RPS2"/>
    <property type="match status" value="1"/>
</dbReference>
<dbReference type="PRINTS" id="PR00395">
    <property type="entry name" value="RIBOSOMALS2"/>
</dbReference>
<evidence type="ECO:0000256" key="4">
    <source>
        <dbReference type="RuleBase" id="RU003631"/>
    </source>
</evidence>
<organism evidence="5">
    <name type="scientific">Trebouxiophyceae sp. MX-AZ01</name>
    <dbReference type="NCBI Taxonomy" id="1208065"/>
    <lineage>
        <taxon>Eukaryota</taxon>
        <taxon>Viridiplantae</taxon>
        <taxon>Chlorophyta</taxon>
        <taxon>core chlorophytes</taxon>
        <taxon>Trebouxiophyceae</taxon>
    </lineage>
</organism>
<gene>
    <name evidence="5" type="primary">rps2</name>
</gene>
<dbReference type="Gene3D" id="3.40.50.10490">
    <property type="entry name" value="Glucose-6-phosphate isomerase like protein, domain 1"/>
    <property type="match status" value="1"/>
</dbReference>
<dbReference type="SUPFAM" id="SSF52313">
    <property type="entry name" value="Ribosomal protein S2"/>
    <property type="match status" value="1"/>
</dbReference>
<geneLocation type="mitochondrion" evidence="5"/>
<dbReference type="EMBL" id="JX315601">
    <property type="protein sequence ID" value="AFQ93759.1"/>
    <property type="molecule type" value="Genomic_DNA"/>
</dbReference>
<dbReference type="Pfam" id="PF00318">
    <property type="entry name" value="Ribosomal_S2"/>
    <property type="match status" value="1"/>
</dbReference>
<dbReference type="GO" id="GO:0005763">
    <property type="term" value="C:mitochondrial small ribosomal subunit"/>
    <property type="evidence" value="ECO:0007669"/>
    <property type="project" value="TreeGrafter"/>
</dbReference>
<comment type="similarity">
    <text evidence="1 4">Belongs to the universal ribosomal protein uS2 family.</text>
</comment>
<dbReference type="PANTHER" id="PTHR12534">
    <property type="entry name" value="30S RIBOSOMAL PROTEIN S2 PROKARYOTIC AND ORGANELLAR"/>
    <property type="match status" value="1"/>
</dbReference>
<reference evidence="5" key="1">
    <citation type="journal article" date="2012" name="Eukaryot. Cell">
        <title>Complete Mitochondrial and Plastid Genomes of the Green Microalga Trebouxiophyceae sp. Strain MX-AZ01 Isolated from a Highly Acidic Geothermal Lake.</title>
        <authorList>
            <person name="Servin-Garciduenas L.E."/>
            <person name="Martinez-Romero E."/>
        </authorList>
    </citation>
    <scope>NUCLEOTIDE SEQUENCE</scope>
    <source>
        <strain evidence="5">MX-AZ01</strain>
    </source>
</reference>
<dbReference type="InterPro" id="IPR023591">
    <property type="entry name" value="Ribosomal_uS2_flav_dom_sf"/>
</dbReference>
<dbReference type="PROSITE" id="PS00963">
    <property type="entry name" value="RIBOSOMAL_S2_2"/>
    <property type="match status" value="1"/>
</dbReference>
<evidence type="ECO:0000256" key="2">
    <source>
        <dbReference type="ARBA" id="ARBA00022980"/>
    </source>
</evidence>
<protein>
    <submittedName>
        <fullName evidence="5">Ribosomal protein S2</fullName>
    </submittedName>
</protein>
<keyword evidence="2 4" id="KW-0689">Ribosomal protein</keyword>
<dbReference type="AlphaFoldDB" id="J7K8E1"/>
<dbReference type="GeneID" id="13543419"/>
<dbReference type="GO" id="GO:0003735">
    <property type="term" value="F:structural constituent of ribosome"/>
    <property type="evidence" value="ECO:0007669"/>
    <property type="project" value="InterPro"/>
</dbReference>
<dbReference type="HAMAP" id="MF_00291_B">
    <property type="entry name" value="Ribosomal_uS2_B"/>
    <property type="match status" value="1"/>
</dbReference>
<dbReference type="PANTHER" id="PTHR12534:SF0">
    <property type="entry name" value="SMALL RIBOSOMAL SUBUNIT PROTEIN US2M"/>
    <property type="match status" value="1"/>
</dbReference>
<keyword evidence="5" id="KW-0496">Mitochondrion</keyword>
<proteinExistence type="inferred from homology"/>
<dbReference type="NCBIfam" id="TIGR01011">
    <property type="entry name" value="rpsB_bact"/>
    <property type="match status" value="1"/>
</dbReference>
<evidence type="ECO:0000313" key="5">
    <source>
        <dbReference type="EMBL" id="AFQ93759.1"/>
    </source>
</evidence>
<dbReference type="Gene3D" id="1.10.287.610">
    <property type="entry name" value="Helix hairpin bin"/>
    <property type="match status" value="1"/>
</dbReference>
<evidence type="ECO:0000256" key="1">
    <source>
        <dbReference type="ARBA" id="ARBA00006242"/>
    </source>
</evidence>
<dbReference type="InterPro" id="IPR018130">
    <property type="entry name" value="Ribosomal_uS2_CS"/>
</dbReference>
<name>J7K8E1_9CHLO</name>
<dbReference type="InterPro" id="IPR001865">
    <property type="entry name" value="Ribosomal_uS2"/>
</dbReference>
<sequence length="258" mass="29402">MANQPISWSKNKQRALRIARLRPLIESSGHVGHGSFKMSSSRLWFPAVLPFLEGRRRGRAVVDPNQTIHQMVKGMFMIVAVLKSGGRVTIIDTREEGASIWNRIERGGDKMPEGVSFSGTKWIGGSITNWESIHRMVRRFAFTYQPFDSFLLKNRIRLPRYERMKRTYPGFLQIKGTEARLRLQRRPDLLVIINPNENRHVINEGVRLNIPIVALIDTTTDSSKITLPIPINSDSLQCPSRFMGMVINLSIALQQSNP</sequence>
<keyword evidence="3 4" id="KW-0687">Ribonucleoprotein</keyword>
<dbReference type="InterPro" id="IPR005706">
    <property type="entry name" value="Ribosomal_uS2_bac/mit/plastid"/>
</dbReference>
<evidence type="ECO:0000256" key="3">
    <source>
        <dbReference type="ARBA" id="ARBA00023274"/>
    </source>
</evidence>
<dbReference type="RefSeq" id="YP_006666404.1">
    <property type="nucleotide sequence ID" value="NC_018568.1"/>
</dbReference>
<accession>J7K8E1</accession>
<dbReference type="GO" id="GO:0006412">
    <property type="term" value="P:translation"/>
    <property type="evidence" value="ECO:0007669"/>
    <property type="project" value="InterPro"/>
</dbReference>